<reference evidence="1 2" key="2">
    <citation type="submission" date="2020-07" db="EMBL/GenBank/DDBJ databases">
        <title>Bacterial metabolism rescues the inhibition of intestinal drug absorption by food and drug additives.</title>
        <authorList>
            <person name="Zou L."/>
            <person name="Spanogiannopoulos P."/>
            <person name="Chien H.-C."/>
            <person name="Pieper L.M."/>
            <person name="Cai W."/>
            <person name="Khuri N."/>
            <person name="Pottel J."/>
            <person name="Vora B."/>
            <person name="Ni Z."/>
            <person name="Tsakalozou E."/>
            <person name="Zhang W."/>
            <person name="Shoichet B.K."/>
            <person name="Giacomini K.M."/>
            <person name="Turnbaugh P.J."/>
        </authorList>
    </citation>
    <scope>NUCLEOTIDE SEQUENCE [LARGE SCALE GENOMIC DNA]</scope>
    <source>
        <strain evidence="1 2">B33</strain>
    </source>
</reference>
<reference evidence="1 2" key="1">
    <citation type="submission" date="2020-04" db="EMBL/GenBank/DDBJ databases">
        <authorList>
            <person name="Pieper L."/>
        </authorList>
    </citation>
    <scope>NUCLEOTIDE SEQUENCE [LARGE SCALE GENOMIC DNA]</scope>
    <source>
        <strain evidence="1 2">B33</strain>
    </source>
</reference>
<evidence type="ECO:0000313" key="2">
    <source>
        <dbReference type="Proteomes" id="UP000524321"/>
    </source>
</evidence>
<name>A0A7Y6U8E2_PHOVU</name>
<gene>
    <name evidence="1" type="ORF">HUV05_05355</name>
</gene>
<accession>A0A7Y6U8E2</accession>
<dbReference type="AlphaFoldDB" id="A0A7Y6U8E2"/>
<dbReference type="GeneID" id="82189443"/>
<comment type="caution">
    <text evidence="1">The sequence shown here is derived from an EMBL/GenBank/DDBJ whole genome shotgun (WGS) entry which is preliminary data.</text>
</comment>
<sequence length="114" mass="12590">MADEWKGLGLCRGIPCRFGLPKLRHGTAQSQDPVCPALPPRILYGKDGCGTDIPLIWVGKQAIKKETGKWYKRMTGNSFGIVLKREWAYSLVNRKAGGANLYGSLPPTLHIHIC</sequence>
<dbReference type="RefSeq" id="WP_034523143.1">
    <property type="nucleotide sequence ID" value="NZ_CAXTCG010000055.1"/>
</dbReference>
<protein>
    <submittedName>
        <fullName evidence="1">Uncharacterized protein</fullName>
    </submittedName>
</protein>
<organism evidence="1 2">
    <name type="scientific">Phocaeicola vulgatus</name>
    <name type="common">Bacteroides vulgatus</name>
    <dbReference type="NCBI Taxonomy" id="821"/>
    <lineage>
        <taxon>Bacteria</taxon>
        <taxon>Pseudomonadati</taxon>
        <taxon>Bacteroidota</taxon>
        <taxon>Bacteroidia</taxon>
        <taxon>Bacteroidales</taxon>
        <taxon>Bacteroidaceae</taxon>
        <taxon>Phocaeicola</taxon>
    </lineage>
</organism>
<dbReference type="Proteomes" id="UP000524321">
    <property type="component" value="Unassembled WGS sequence"/>
</dbReference>
<dbReference type="EMBL" id="JABWDJ010000014">
    <property type="protein sequence ID" value="NVB72956.1"/>
    <property type="molecule type" value="Genomic_DNA"/>
</dbReference>
<proteinExistence type="predicted"/>
<evidence type="ECO:0000313" key="1">
    <source>
        <dbReference type="EMBL" id="NVB72956.1"/>
    </source>
</evidence>